<dbReference type="GO" id="GO:0017108">
    <property type="term" value="F:5'-flap endonuclease activity"/>
    <property type="evidence" value="ECO:0007669"/>
    <property type="project" value="TreeGrafter"/>
</dbReference>
<dbReference type="EMBL" id="JANVFS010000054">
    <property type="protein sequence ID" value="KAJ4465035.1"/>
    <property type="molecule type" value="Genomic_DNA"/>
</dbReference>
<dbReference type="Gene3D" id="3.40.50.1010">
    <property type="entry name" value="5'-nuclease"/>
    <property type="match status" value="1"/>
</dbReference>
<dbReference type="GO" id="GO:0006281">
    <property type="term" value="P:DNA repair"/>
    <property type="evidence" value="ECO:0007669"/>
    <property type="project" value="UniProtKB-ARBA"/>
</dbReference>
<dbReference type="PANTHER" id="PTHR11081">
    <property type="entry name" value="FLAP ENDONUCLEASE FAMILY MEMBER"/>
    <property type="match status" value="1"/>
</dbReference>
<evidence type="ECO:0000313" key="4">
    <source>
        <dbReference type="Proteomes" id="UP001150238"/>
    </source>
</evidence>
<dbReference type="InterPro" id="IPR006084">
    <property type="entry name" value="XPG/Rad2"/>
</dbReference>
<accession>A0A9W8ZRJ1</accession>
<dbReference type="SUPFAM" id="SSF88723">
    <property type="entry name" value="PIN domain-like"/>
    <property type="match status" value="1"/>
</dbReference>
<dbReference type="Pfam" id="PF00867">
    <property type="entry name" value="XPG_I"/>
    <property type="match status" value="1"/>
</dbReference>
<dbReference type="PANTHER" id="PTHR11081:SF75">
    <property type="entry name" value="ENDONUCLEASE, PUTATIVE (AFU_ORTHOLOGUE AFUA_3G13260)-RELATED"/>
    <property type="match status" value="1"/>
</dbReference>
<feature type="domain" description="XPG-I" evidence="1">
    <location>
        <begin position="61"/>
        <end position="143"/>
    </location>
</feature>
<sequence length="299" mass="33130">MLCSLSKSGAHCIFVYDGDGRPSVKRGNRVVLRELDYQKHSKTIIKHFGYYCHTVGIHHSFIIAPGEAEAELVELYKQGIIDTVLSKDSDVFPLGAKSVMRVIVPKGPGNSWRKDLRVRVYCSETMGYSQAGFILIALLLRNDLSSGVDGIGHQTARGLAQSGFGDDLLSAYQSFSEDPQQLSQAFRKLNEDMVYEIEHNKRGKMGSRSPIRAGILRDSGFPTVTDIPVLNAFLRPVTSSSRGLTPAQSSLRLPTLPDIPGITNFCITHFAWSEKLTLEHLHTYLWAGVVMRMLCSVSE</sequence>
<dbReference type="SUPFAM" id="SSF47807">
    <property type="entry name" value="5' to 3' exonuclease, C-terminal subdomain"/>
    <property type="match status" value="1"/>
</dbReference>
<dbReference type="InterPro" id="IPR006086">
    <property type="entry name" value="XPG-I_dom"/>
</dbReference>
<reference evidence="2" key="1">
    <citation type="submission" date="2022-08" db="EMBL/GenBank/DDBJ databases">
        <authorList>
            <consortium name="DOE Joint Genome Institute"/>
            <person name="Min B."/>
            <person name="Riley R."/>
            <person name="Sierra-Patev S."/>
            <person name="Naranjo-Ortiz M."/>
            <person name="Looney B."/>
            <person name="Konkel Z."/>
            <person name="Slot J.C."/>
            <person name="Sakamoto Y."/>
            <person name="Steenwyk J.L."/>
            <person name="Rokas A."/>
            <person name="Carro J."/>
            <person name="Camarero S."/>
            <person name="Ferreira P."/>
            <person name="Molpeceres G."/>
            <person name="Ruiz-Duenas F.J."/>
            <person name="Serrano A."/>
            <person name="Henrissat B."/>
            <person name="Drula E."/>
            <person name="Hughes K.W."/>
            <person name="Mata J.L."/>
            <person name="Ishikawa N.K."/>
            <person name="Vargas-Isla R."/>
            <person name="Ushijima S."/>
            <person name="Smith C.A."/>
            <person name="Ahrendt S."/>
            <person name="Andreopoulos W."/>
            <person name="He G."/>
            <person name="Labutti K."/>
            <person name="Lipzen A."/>
            <person name="Ng V."/>
            <person name="Sandor L."/>
            <person name="Barry K."/>
            <person name="Martinez A.T."/>
            <person name="Xiao Y."/>
            <person name="Gibbons J.G."/>
            <person name="Terashima K."/>
            <person name="Hibbett D.S."/>
            <person name="Grigoriev I.V."/>
        </authorList>
    </citation>
    <scope>NUCLEOTIDE SEQUENCE</scope>
    <source>
        <strain evidence="2">Sp2 HRB7682 ss15</strain>
    </source>
</reference>
<dbReference type="EMBL" id="JANVFS010000054">
    <property type="protein sequence ID" value="KAJ4465040.1"/>
    <property type="molecule type" value="Genomic_DNA"/>
</dbReference>
<proteinExistence type="predicted"/>
<comment type="caution">
    <text evidence="2">The sequence shown here is derived from an EMBL/GenBank/DDBJ whole genome shotgun (WGS) entry which is preliminary data.</text>
</comment>
<dbReference type="AlphaFoldDB" id="A0A9W8ZRJ1"/>
<evidence type="ECO:0000313" key="3">
    <source>
        <dbReference type="EMBL" id="KAJ4465040.1"/>
    </source>
</evidence>
<dbReference type="Proteomes" id="UP001150238">
    <property type="component" value="Unassembled WGS sequence"/>
</dbReference>
<evidence type="ECO:0000259" key="1">
    <source>
        <dbReference type="Pfam" id="PF00867"/>
    </source>
</evidence>
<dbReference type="PRINTS" id="PR00853">
    <property type="entry name" value="XPGRADSUPER"/>
</dbReference>
<evidence type="ECO:0000313" key="2">
    <source>
        <dbReference type="EMBL" id="KAJ4465035.1"/>
    </source>
</evidence>
<dbReference type="InterPro" id="IPR029060">
    <property type="entry name" value="PIN-like_dom_sf"/>
</dbReference>
<gene>
    <name evidence="2" type="ORF">C8J55DRAFT_441517</name>
    <name evidence="3" type="ORF">C8J55DRAFT_441697</name>
</gene>
<name>A0A9W8ZRJ1_9AGAR</name>
<organism evidence="2 4">
    <name type="scientific">Lentinula lateritia</name>
    <dbReference type="NCBI Taxonomy" id="40482"/>
    <lineage>
        <taxon>Eukaryota</taxon>
        <taxon>Fungi</taxon>
        <taxon>Dikarya</taxon>
        <taxon>Basidiomycota</taxon>
        <taxon>Agaricomycotina</taxon>
        <taxon>Agaricomycetes</taxon>
        <taxon>Agaricomycetidae</taxon>
        <taxon>Agaricales</taxon>
        <taxon>Marasmiineae</taxon>
        <taxon>Omphalotaceae</taxon>
        <taxon>Lentinula</taxon>
    </lineage>
</organism>
<dbReference type="InterPro" id="IPR036279">
    <property type="entry name" value="5-3_exonuclease_C_sf"/>
</dbReference>
<protein>
    <recommendedName>
        <fullName evidence="1">XPG-I domain-containing protein</fullName>
    </recommendedName>
</protein>
<reference evidence="2" key="2">
    <citation type="journal article" date="2023" name="Proc. Natl. Acad. Sci. U.S.A.">
        <title>A global phylogenomic analysis of the shiitake genus Lentinula.</title>
        <authorList>
            <person name="Sierra-Patev S."/>
            <person name="Min B."/>
            <person name="Naranjo-Ortiz M."/>
            <person name="Looney B."/>
            <person name="Konkel Z."/>
            <person name="Slot J.C."/>
            <person name="Sakamoto Y."/>
            <person name="Steenwyk J.L."/>
            <person name="Rokas A."/>
            <person name="Carro J."/>
            <person name="Camarero S."/>
            <person name="Ferreira P."/>
            <person name="Molpeceres G."/>
            <person name="Ruiz-Duenas F.J."/>
            <person name="Serrano A."/>
            <person name="Henrissat B."/>
            <person name="Drula E."/>
            <person name="Hughes K.W."/>
            <person name="Mata J.L."/>
            <person name="Ishikawa N.K."/>
            <person name="Vargas-Isla R."/>
            <person name="Ushijima S."/>
            <person name="Smith C.A."/>
            <person name="Donoghue J."/>
            <person name="Ahrendt S."/>
            <person name="Andreopoulos W."/>
            <person name="He G."/>
            <person name="LaButti K."/>
            <person name="Lipzen A."/>
            <person name="Ng V."/>
            <person name="Riley R."/>
            <person name="Sandor L."/>
            <person name="Barry K."/>
            <person name="Martinez A.T."/>
            <person name="Xiao Y."/>
            <person name="Gibbons J.G."/>
            <person name="Terashima K."/>
            <person name="Grigoriev I.V."/>
            <person name="Hibbett D."/>
        </authorList>
    </citation>
    <scope>NUCLEOTIDE SEQUENCE</scope>
    <source>
        <strain evidence="2">Sp2 HRB7682 ss15</strain>
    </source>
</reference>